<name>A0A481YV14_9VIRU</name>
<evidence type="ECO:0000256" key="1">
    <source>
        <dbReference type="SAM" id="Phobius"/>
    </source>
</evidence>
<feature type="transmembrane region" description="Helical" evidence="1">
    <location>
        <begin position="97"/>
        <end position="114"/>
    </location>
</feature>
<keyword evidence="1" id="KW-1133">Transmembrane helix</keyword>
<sequence>MVVGFSLQTETIAGALLVIAGVVVKNSEEQLKRPPTMLGSTMFLFGWALLAFTVANNRSNKGGAAWRVALPFVAAATIAGSVMAMKQAMGKGKDVPMYLPALFVAGWLLFAFSLNRNRVLAFGSAALVFASMLYFLPQQRIKCVVDGPGMVLFTLAWVGIVIANVGPGATRATRARK</sequence>
<organism evidence="2">
    <name type="scientific">Marseillevirus LCMAC103</name>
    <dbReference type="NCBI Taxonomy" id="2506604"/>
    <lineage>
        <taxon>Viruses</taxon>
        <taxon>Varidnaviria</taxon>
        <taxon>Bamfordvirae</taxon>
        <taxon>Nucleocytoviricota</taxon>
        <taxon>Megaviricetes</taxon>
        <taxon>Pimascovirales</taxon>
        <taxon>Pimascovirales incertae sedis</taxon>
        <taxon>Marseilleviridae</taxon>
    </lineage>
</organism>
<gene>
    <name evidence="2" type="ORF">LCMAC103_00680</name>
</gene>
<feature type="transmembrane region" description="Helical" evidence="1">
    <location>
        <begin position="149"/>
        <end position="169"/>
    </location>
</feature>
<keyword evidence="1" id="KW-0812">Transmembrane</keyword>
<keyword evidence="1" id="KW-0472">Membrane</keyword>
<feature type="transmembrane region" description="Helical" evidence="1">
    <location>
        <begin position="120"/>
        <end position="137"/>
    </location>
</feature>
<reference evidence="2" key="1">
    <citation type="journal article" date="2019" name="MBio">
        <title>Virus Genomes from Deep Sea Sediments Expand the Ocean Megavirome and Support Independent Origins of Viral Gigantism.</title>
        <authorList>
            <person name="Backstrom D."/>
            <person name="Yutin N."/>
            <person name="Jorgensen S.L."/>
            <person name="Dharamshi J."/>
            <person name="Homa F."/>
            <person name="Zaremba-Niedwiedzka K."/>
            <person name="Spang A."/>
            <person name="Wolf Y.I."/>
            <person name="Koonin E.V."/>
            <person name="Ettema T.J."/>
        </authorList>
    </citation>
    <scope>NUCLEOTIDE SEQUENCE</scope>
</reference>
<evidence type="ECO:0000313" key="2">
    <source>
        <dbReference type="EMBL" id="QBK86737.1"/>
    </source>
</evidence>
<protein>
    <submittedName>
        <fullName evidence="2">Uncharacterized protein</fullName>
    </submittedName>
</protein>
<accession>A0A481YV14</accession>
<feature type="transmembrane region" description="Helical" evidence="1">
    <location>
        <begin position="36"/>
        <end position="54"/>
    </location>
</feature>
<proteinExistence type="predicted"/>
<dbReference type="EMBL" id="MK500335">
    <property type="protein sequence ID" value="QBK86737.1"/>
    <property type="molecule type" value="Genomic_DNA"/>
</dbReference>
<feature type="transmembrane region" description="Helical" evidence="1">
    <location>
        <begin position="66"/>
        <end position="85"/>
    </location>
</feature>
<feature type="transmembrane region" description="Helical" evidence="1">
    <location>
        <begin position="6"/>
        <end position="24"/>
    </location>
</feature>